<dbReference type="GO" id="GO:0042773">
    <property type="term" value="P:ATP synthesis coupled electron transport"/>
    <property type="evidence" value="ECO:0007669"/>
    <property type="project" value="TreeGrafter"/>
</dbReference>
<feature type="domain" description="Cytochrome oxidase subunit II copper A binding" evidence="18">
    <location>
        <begin position="80"/>
        <end position="195"/>
    </location>
</feature>
<dbReference type="Proteomes" id="UP000003250">
    <property type="component" value="Unassembled WGS sequence"/>
</dbReference>
<reference evidence="20 21" key="1">
    <citation type="journal article" date="2012" name="J. Bacteriol.">
        <title>Draft Genome Sequence of Mesorhizobium alhagi CCNWXJ12-2T, a Novel Salt-Resistant Species Isolated from the Desert of Northwestern China.</title>
        <authorList>
            <person name="Zhou M."/>
            <person name="Chen W."/>
            <person name="Chen H."/>
            <person name="Wei G."/>
        </authorList>
    </citation>
    <scope>NUCLEOTIDE SEQUENCE [LARGE SCALE GENOMIC DNA]</scope>
    <source>
        <strain evidence="20 21">CCNWXJ12-2</strain>
    </source>
</reference>
<evidence type="ECO:0000256" key="10">
    <source>
        <dbReference type="ARBA" id="ARBA00023004"/>
    </source>
</evidence>
<dbReference type="EMBL" id="AHAM01000168">
    <property type="protein sequence ID" value="EHK55417.1"/>
    <property type="molecule type" value="Genomic_DNA"/>
</dbReference>
<keyword evidence="3" id="KW-0813">Transport</keyword>
<keyword evidence="11" id="KW-0186">Copper</keyword>
<proteinExistence type="inferred from homology"/>
<dbReference type="Pfam" id="PF00116">
    <property type="entry name" value="COX2"/>
    <property type="match status" value="1"/>
</dbReference>
<evidence type="ECO:0000256" key="4">
    <source>
        <dbReference type="ARBA" id="ARBA00022617"/>
    </source>
</evidence>
<name>H0HV19_9HYPH</name>
<feature type="transmembrane region" description="Helical" evidence="17">
    <location>
        <begin position="6"/>
        <end position="28"/>
    </location>
</feature>
<comment type="subcellular location">
    <subcellularLocation>
        <location evidence="1">Membrane</location>
        <topology evidence="1">Multi-pass membrane protein</topology>
    </subcellularLocation>
</comment>
<gene>
    <name evidence="20" type="ORF">MAXJ12_20112</name>
</gene>
<dbReference type="InterPro" id="IPR008972">
    <property type="entry name" value="Cupredoxin"/>
</dbReference>
<dbReference type="InterPro" id="IPR001505">
    <property type="entry name" value="Copper_CuA"/>
</dbReference>
<dbReference type="PANTHER" id="PTHR22888:SF9">
    <property type="entry name" value="CYTOCHROME C OXIDASE SUBUNIT 2"/>
    <property type="match status" value="1"/>
</dbReference>
<keyword evidence="9 17" id="KW-1133">Transmembrane helix</keyword>
<keyword evidence="4 16" id="KW-0349">Heme</keyword>
<dbReference type="InterPro" id="IPR002429">
    <property type="entry name" value="CcO_II-like_C"/>
</dbReference>
<evidence type="ECO:0000256" key="2">
    <source>
        <dbReference type="ARBA" id="ARBA00007866"/>
    </source>
</evidence>
<keyword evidence="6 17" id="KW-0812">Transmembrane</keyword>
<dbReference type="GO" id="GO:0005507">
    <property type="term" value="F:copper ion binding"/>
    <property type="evidence" value="ECO:0007669"/>
    <property type="project" value="InterPro"/>
</dbReference>
<protein>
    <recommendedName>
        <fullName evidence="14">Cytochrome aa3 subunit 2</fullName>
    </recommendedName>
</protein>
<dbReference type="NCBIfam" id="TIGR02866">
    <property type="entry name" value="CoxB"/>
    <property type="match status" value="1"/>
</dbReference>
<dbReference type="RefSeq" id="WP_008837629.1">
    <property type="nucleotide sequence ID" value="NZ_AHAM01000168.1"/>
</dbReference>
<sequence length="294" mass="31403">MAVARLFWVMAIAGALIWAAVIGTLIYATRERRRVQSEHAAGLLILWGGAIIPALLLGLLLGYALWLMPDIRPWSAPGEPAGLRIEVEGEQFWWRVRYHPADGPPVDAANEIRLPVGERVEFTLTSSDVIHSFWIPVLGGKMDMIPGRTNRLTLRAAKTGTYRGPCTEFCGTSHALMAFSVVVMEPDAFRDWLADEARPSPGAGAPGGELFIANGCPACHTVRGTEATGAVGPDLSHVGSRETLAAGIMPVDVEAIASFISKPDAIKPGAQMPAFGMLPEADIAAIAAYLEGLK</sequence>
<comment type="similarity">
    <text evidence="2">Belongs to the cytochrome c oxidase subunit 2 family.</text>
</comment>
<dbReference type="CDD" id="cd04213">
    <property type="entry name" value="CuRO_CcO_Caa3_II"/>
    <property type="match status" value="1"/>
</dbReference>
<dbReference type="Gene3D" id="2.60.40.420">
    <property type="entry name" value="Cupredoxins - blue copper proteins"/>
    <property type="match status" value="1"/>
</dbReference>
<dbReference type="InterPro" id="IPR036909">
    <property type="entry name" value="Cyt_c-like_dom_sf"/>
</dbReference>
<evidence type="ECO:0000313" key="20">
    <source>
        <dbReference type="EMBL" id="EHK55417.1"/>
    </source>
</evidence>
<comment type="function">
    <text evidence="13">Subunits I and II form the functional core of the enzyme complex. Electrons originating in cytochrome c are transferred via heme a and Cu(A) to the binuclear center formed by heme a3 and Cu(B).</text>
</comment>
<dbReference type="AlphaFoldDB" id="H0HV19"/>
<keyword evidence="5" id="KW-0679">Respiratory chain</keyword>
<evidence type="ECO:0000256" key="7">
    <source>
        <dbReference type="ARBA" id="ARBA00022723"/>
    </source>
</evidence>
<dbReference type="SUPFAM" id="SSF46626">
    <property type="entry name" value="Cytochrome c"/>
    <property type="match status" value="1"/>
</dbReference>
<evidence type="ECO:0000256" key="12">
    <source>
        <dbReference type="ARBA" id="ARBA00023136"/>
    </source>
</evidence>
<keyword evidence="7 16" id="KW-0479">Metal-binding</keyword>
<evidence type="ECO:0000256" key="5">
    <source>
        <dbReference type="ARBA" id="ARBA00022660"/>
    </source>
</evidence>
<keyword evidence="12 17" id="KW-0472">Membrane</keyword>
<dbReference type="Pfam" id="PF00034">
    <property type="entry name" value="Cytochrom_C"/>
    <property type="match status" value="1"/>
</dbReference>
<evidence type="ECO:0000256" key="16">
    <source>
        <dbReference type="PROSITE-ProRule" id="PRU00433"/>
    </source>
</evidence>
<dbReference type="PROSITE" id="PS00078">
    <property type="entry name" value="COX2"/>
    <property type="match status" value="1"/>
</dbReference>
<dbReference type="InterPro" id="IPR034236">
    <property type="entry name" value="CuRO_CcO_Caa3_II"/>
</dbReference>
<evidence type="ECO:0000256" key="13">
    <source>
        <dbReference type="ARBA" id="ARBA00024688"/>
    </source>
</evidence>
<keyword evidence="8" id="KW-0249">Electron transport</keyword>
<evidence type="ECO:0000256" key="8">
    <source>
        <dbReference type="ARBA" id="ARBA00022982"/>
    </source>
</evidence>
<dbReference type="GO" id="GO:0016020">
    <property type="term" value="C:membrane"/>
    <property type="evidence" value="ECO:0007669"/>
    <property type="project" value="UniProtKB-SubCell"/>
</dbReference>
<comment type="catalytic activity">
    <reaction evidence="15">
        <text>4 Fe(II)-[cytochrome c] + O2 + 8 H(+)(in) = 4 Fe(III)-[cytochrome c] + 2 H2O + 4 H(+)(out)</text>
        <dbReference type="Rhea" id="RHEA:11436"/>
        <dbReference type="Rhea" id="RHEA-COMP:10350"/>
        <dbReference type="Rhea" id="RHEA-COMP:14399"/>
        <dbReference type="ChEBI" id="CHEBI:15377"/>
        <dbReference type="ChEBI" id="CHEBI:15378"/>
        <dbReference type="ChEBI" id="CHEBI:15379"/>
        <dbReference type="ChEBI" id="CHEBI:29033"/>
        <dbReference type="ChEBI" id="CHEBI:29034"/>
        <dbReference type="EC" id="7.1.1.9"/>
    </reaction>
</comment>
<dbReference type="InterPro" id="IPR014222">
    <property type="entry name" value="Cyt_c_oxidase_su2"/>
</dbReference>
<dbReference type="GO" id="GO:0004129">
    <property type="term" value="F:cytochrome-c oxidase activity"/>
    <property type="evidence" value="ECO:0007669"/>
    <property type="project" value="UniProtKB-EC"/>
</dbReference>
<evidence type="ECO:0000259" key="18">
    <source>
        <dbReference type="PROSITE" id="PS50857"/>
    </source>
</evidence>
<organism evidence="20 21">
    <name type="scientific">Mesorhizobium alhagi CCNWXJ12-2</name>
    <dbReference type="NCBI Taxonomy" id="1107882"/>
    <lineage>
        <taxon>Bacteria</taxon>
        <taxon>Pseudomonadati</taxon>
        <taxon>Pseudomonadota</taxon>
        <taxon>Alphaproteobacteria</taxon>
        <taxon>Hyphomicrobiales</taxon>
        <taxon>Phyllobacteriaceae</taxon>
        <taxon>Allomesorhizobium</taxon>
    </lineage>
</organism>
<feature type="domain" description="Cytochrome c" evidence="19">
    <location>
        <begin position="202"/>
        <end position="294"/>
    </location>
</feature>
<dbReference type="GO" id="GO:0016491">
    <property type="term" value="F:oxidoreductase activity"/>
    <property type="evidence" value="ECO:0007669"/>
    <property type="project" value="InterPro"/>
</dbReference>
<evidence type="ECO:0000256" key="1">
    <source>
        <dbReference type="ARBA" id="ARBA00004141"/>
    </source>
</evidence>
<evidence type="ECO:0000256" key="11">
    <source>
        <dbReference type="ARBA" id="ARBA00023008"/>
    </source>
</evidence>
<evidence type="ECO:0000313" key="21">
    <source>
        <dbReference type="Proteomes" id="UP000003250"/>
    </source>
</evidence>
<evidence type="ECO:0000256" key="9">
    <source>
        <dbReference type="ARBA" id="ARBA00022989"/>
    </source>
</evidence>
<accession>H0HV19</accession>
<evidence type="ECO:0000256" key="15">
    <source>
        <dbReference type="ARBA" id="ARBA00047816"/>
    </source>
</evidence>
<dbReference type="GO" id="GO:0020037">
    <property type="term" value="F:heme binding"/>
    <property type="evidence" value="ECO:0007669"/>
    <property type="project" value="InterPro"/>
</dbReference>
<dbReference type="SUPFAM" id="SSF49503">
    <property type="entry name" value="Cupredoxins"/>
    <property type="match status" value="1"/>
</dbReference>
<feature type="transmembrane region" description="Helical" evidence="17">
    <location>
        <begin position="40"/>
        <end position="66"/>
    </location>
</feature>
<evidence type="ECO:0000259" key="19">
    <source>
        <dbReference type="PROSITE" id="PS51007"/>
    </source>
</evidence>
<dbReference type="InterPro" id="IPR009056">
    <property type="entry name" value="Cyt_c-like_dom"/>
</dbReference>
<evidence type="ECO:0000256" key="17">
    <source>
        <dbReference type="SAM" id="Phobius"/>
    </source>
</evidence>
<evidence type="ECO:0000256" key="14">
    <source>
        <dbReference type="ARBA" id="ARBA00031399"/>
    </source>
</evidence>
<keyword evidence="21" id="KW-1185">Reference proteome</keyword>
<dbReference type="PROSITE" id="PS50857">
    <property type="entry name" value="COX2_CUA"/>
    <property type="match status" value="1"/>
</dbReference>
<evidence type="ECO:0000256" key="6">
    <source>
        <dbReference type="ARBA" id="ARBA00022692"/>
    </source>
</evidence>
<dbReference type="PROSITE" id="PS51007">
    <property type="entry name" value="CYTC"/>
    <property type="match status" value="1"/>
</dbReference>
<evidence type="ECO:0000256" key="3">
    <source>
        <dbReference type="ARBA" id="ARBA00022448"/>
    </source>
</evidence>
<dbReference type="PANTHER" id="PTHR22888">
    <property type="entry name" value="CYTOCHROME C OXIDASE, SUBUNIT II"/>
    <property type="match status" value="1"/>
</dbReference>
<dbReference type="PATRIC" id="fig|1107882.3.peg.3924"/>
<keyword evidence="10 16" id="KW-0408">Iron</keyword>
<dbReference type="InterPro" id="IPR045187">
    <property type="entry name" value="CcO_II"/>
</dbReference>